<reference evidence="1" key="1">
    <citation type="submission" date="2019-03" db="EMBL/GenBank/DDBJ databases">
        <title>Single cell metagenomics reveals metabolic interactions within the superorganism composed of flagellate Streblomastix strix and complex community of Bacteroidetes bacteria on its surface.</title>
        <authorList>
            <person name="Treitli S.C."/>
            <person name="Kolisko M."/>
            <person name="Husnik F."/>
            <person name="Keeling P."/>
            <person name="Hampl V."/>
        </authorList>
    </citation>
    <scope>NUCLEOTIDE SEQUENCE</scope>
    <source>
        <strain evidence="1">STM</strain>
    </source>
</reference>
<dbReference type="AlphaFoldDB" id="A0A5J4PRE3"/>
<name>A0A5J4PRE3_9ZZZZ</name>
<dbReference type="EMBL" id="SNRY01007208">
    <property type="protein sequence ID" value="KAA6310883.1"/>
    <property type="molecule type" value="Genomic_DNA"/>
</dbReference>
<protein>
    <recommendedName>
        <fullName evidence="2">RteC protein</fullName>
    </recommendedName>
</protein>
<evidence type="ECO:0000313" key="1">
    <source>
        <dbReference type="EMBL" id="KAA6310883.1"/>
    </source>
</evidence>
<dbReference type="InterPro" id="IPR018534">
    <property type="entry name" value="Tet_reg_excision_RteC"/>
</dbReference>
<evidence type="ECO:0008006" key="2">
    <source>
        <dbReference type="Google" id="ProtNLM"/>
    </source>
</evidence>
<dbReference type="Pfam" id="PF09357">
    <property type="entry name" value="RteC"/>
    <property type="match status" value="1"/>
</dbReference>
<accession>A0A5J4PRE3</accession>
<organism evidence="1">
    <name type="scientific">termite gut metagenome</name>
    <dbReference type="NCBI Taxonomy" id="433724"/>
    <lineage>
        <taxon>unclassified sequences</taxon>
        <taxon>metagenomes</taxon>
        <taxon>organismal metagenomes</taxon>
    </lineage>
</organism>
<sequence>SNDIQREYYLKEQYSLTCFFEQNIDFYQYYRSNSTHLDEYYFVRGKFCPNLCVDSKQFILDPLFSTGYDYKVAKILANEMLRIYLNRQLHHLDKKCLLQSNQTDNDKYSLKWTASKAAAIEMGYSLHTSGVFNHGNADIREIMTLIETNFGIDLGDYYRTYIALKSRKKERTSFLKTLIDNLIKRMDEDDTI</sequence>
<gene>
    <name evidence="1" type="ORF">EZS27_037896</name>
</gene>
<proteinExistence type="predicted"/>
<feature type="non-terminal residue" evidence="1">
    <location>
        <position position="1"/>
    </location>
</feature>
<comment type="caution">
    <text evidence="1">The sequence shown here is derived from an EMBL/GenBank/DDBJ whole genome shotgun (WGS) entry which is preliminary data.</text>
</comment>